<dbReference type="EMBL" id="KK198762">
    <property type="protein sequence ID" value="KCW50417.1"/>
    <property type="molecule type" value="Genomic_DNA"/>
</dbReference>
<dbReference type="InterPro" id="IPR046826">
    <property type="entry name" value="PDH_N"/>
</dbReference>
<accession>A0A059A8L6</accession>
<gene>
    <name evidence="3" type="ORF">EUGRSUZ_J00162</name>
</gene>
<name>A0A059A8L6_EUCGR</name>
<dbReference type="PANTHER" id="PTHR43207:SF3">
    <property type="entry name" value="AROGENATE DEHYDROGENASE 1, CHLOROPLASTIC-LIKE"/>
    <property type="match status" value="1"/>
</dbReference>
<feature type="domain" description="Prephenate/arogenate dehydrogenase" evidence="2">
    <location>
        <begin position="15"/>
        <end position="272"/>
    </location>
</feature>
<dbReference type="InParanoid" id="A0A059A8L6"/>
<dbReference type="InterPro" id="IPR036291">
    <property type="entry name" value="NAD(P)-bd_dom_sf"/>
</dbReference>
<sequence length="272" mass="30741">MSASVPASVSSSRSLKIGIVGFGTFSQFLAKTMIKQGHSLRATSRTDYSQLCADMGIAFFSDVAAFLGADNDVIMICTSILSLSQVLRSMPFTALKQPALFVDVLSVKEYARDTLLQVLPEDSDVLCTHPMFGPESGKHGWRDLNFMYERVRVRDEETCSSFLKIFEIEGCRMLEMSCTEHDELAAKSQFITHTIGRFLSEMDIESTPIDTKGFEALVQLRKNTESNSFDLFSGLYIHNRFAKQELKNLEFAFEKLKHKLLKRNDEEQEVNQ</sequence>
<protein>
    <recommendedName>
        <fullName evidence="2">Prephenate/arogenate dehydrogenase domain-containing protein</fullName>
    </recommendedName>
</protein>
<dbReference type="OrthoDB" id="2414662at2759"/>
<dbReference type="Pfam" id="PF02153">
    <property type="entry name" value="PDH_N"/>
    <property type="match status" value="1"/>
</dbReference>
<evidence type="ECO:0000256" key="1">
    <source>
        <dbReference type="ARBA" id="ARBA00023002"/>
    </source>
</evidence>
<dbReference type="InterPro" id="IPR045011">
    <property type="entry name" value="TYRAAT1/2"/>
</dbReference>
<dbReference type="GO" id="GO:0004665">
    <property type="term" value="F:prephenate dehydrogenase (NADP+) activity"/>
    <property type="evidence" value="ECO:0007669"/>
    <property type="project" value="InterPro"/>
</dbReference>
<dbReference type="AlphaFoldDB" id="A0A059A8L6"/>
<proteinExistence type="predicted"/>
<organism evidence="3">
    <name type="scientific">Eucalyptus grandis</name>
    <name type="common">Flooded gum</name>
    <dbReference type="NCBI Taxonomy" id="71139"/>
    <lineage>
        <taxon>Eukaryota</taxon>
        <taxon>Viridiplantae</taxon>
        <taxon>Streptophyta</taxon>
        <taxon>Embryophyta</taxon>
        <taxon>Tracheophyta</taxon>
        <taxon>Spermatophyta</taxon>
        <taxon>Magnoliopsida</taxon>
        <taxon>eudicotyledons</taxon>
        <taxon>Gunneridae</taxon>
        <taxon>Pentapetalae</taxon>
        <taxon>rosids</taxon>
        <taxon>malvids</taxon>
        <taxon>Myrtales</taxon>
        <taxon>Myrtaceae</taxon>
        <taxon>Myrtoideae</taxon>
        <taxon>Eucalypteae</taxon>
        <taxon>Eucalyptus</taxon>
    </lineage>
</organism>
<dbReference type="Pfam" id="PF26213">
    <property type="entry name" value="TYRAAT1_C"/>
    <property type="match status" value="1"/>
</dbReference>
<dbReference type="GO" id="GO:0006571">
    <property type="term" value="P:tyrosine biosynthetic process"/>
    <property type="evidence" value="ECO:0007669"/>
    <property type="project" value="InterPro"/>
</dbReference>
<dbReference type="Gramene" id="KCW50417">
    <property type="protein sequence ID" value="KCW50417"/>
    <property type="gene ID" value="EUGRSUZ_J00162"/>
</dbReference>
<dbReference type="Gene3D" id="3.40.50.720">
    <property type="entry name" value="NAD(P)-binding Rossmann-like Domain"/>
    <property type="match status" value="1"/>
</dbReference>
<reference evidence="3" key="1">
    <citation type="submission" date="2013-07" db="EMBL/GenBank/DDBJ databases">
        <title>The genome of Eucalyptus grandis.</title>
        <authorList>
            <person name="Schmutz J."/>
            <person name="Hayes R."/>
            <person name="Myburg A."/>
            <person name="Tuskan G."/>
            <person name="Grattapaglia D."/>
            <person name="Rokhsar D.S."/>
        </authorList>
    </citation>
    <scope>NUCLEOTIDE SEQUENCE</scope>
    <source>
        <tissue evidence="3">Leaf extractions</tissue>
    </source>
</reference>
<dbReference type="PANTHER" id="PTHR43207">
    <property type="entry name" value="AROGENATE DEHYDROGENASE-RELATED"/>
    <property type="match status" value="1"/>
</dbReference>
<dbReference type="GO" id="GO:0008977">
    <property type="term" value="F:prephenate dehydrogenase (NAD+) activity"/>
    <property type="evidence" value="ECO:0007669"/>
    <property type="project" value="InterPro"/>
</dbReference>
<dbReference type="InterPro" id="IPR003099">
    <property type="entry name" value="Prephen_DH"/>
</dbReference>
<dbReference type="OMA" id="LKIAVCP"/>
<dbReference type="KEGG" id="egr:104421031"/>
<dbReference type="SUPFAM" id="SSF51735">
    <property type="entry name" value="NAD(P)-binding Rossmann-fold domains"/>
    <property type="match status" value="1"/>
</dbReference>
<dbReference type="InterPro" id="IPR059064">
    <property type="entry name" value="TYRAAT2_C"/>
</dbReference>
<dbReference type="PROSITE" id="PS51176">
    <property type="entry name" value="PDH_ADH"/>
    <property type="match status" value="1"/>
</dbReference>
<evidence type="ECO:0000313" key="3">
    <source>
        <dbReference type="EMBL" id="KCW50417.1"/>
    </source>
</evidence>
<dbReference type="eggNOG" id="KOG2380">
    <property type="taxonomic scope" value="Eukaryota"/>
</dbReference>
<keyword evidence="1" id="KW-0560">Oxidoreductase</keyword>
<evidence type="ECO:0000259" key="2">
    <source>
        <dbReference type="PROSITE" id="PS51176"/>
    </source>
</evidence>
<dbReference type="STRING" id="71139.A0A059A8L6"/>
<dbReference type="GO" id="GO:0033730">
    <property type="term" value="F:arogenate dehydrogenase (NADP+) activity"/>
    <property type="evidence" value="ECO:0007669"/>
    <property type="project" value="InterPro"/>
</dbReference>
<dbReference type="GO" id="GO:0070403">
    <property type="term" value="F:NAD+ binding"/>
    <property type="evidence" value="ECO:0007669"/>
    <property type="project" value="InterPro"/>
</dbReference>